<dbReference type="RefSeq" id="WP_101819607.1">
    <property type="nucleotide sequence ID" value="NZ_PKJC01000004.1"/>
</dbReference>
<dbReference type="EMBL" id="PKJC01000004">
    <property type="protein sequence ID" value="PKZ65948.1"/>
    <property type="molecule type" value="Genomic_DNA"/>
</dbReference>
<gene>
    <name evidence="4" type="ORF">CYJ73_07255</name>
</gene>
<dbReference type="InterPro" id="IPR036271">
    <property type="entry name" value="Tet_transcr_reg_TetR-rel_C_sf"/>
</dbReference>
<organism evidence="4 5">
    <name type="scientific">Gordonia terrae</name>
    <dbReference type="NCBI Taxonomy" id="2055"/>
    <lineage>
        <taxon>Bacteria</taxon>
        <taxon>Bacillati</taxon>
        <taxon>Actinomycetota</taxon>
        <taxon>Actinomycetes</taxon>
        <taxon>Mycobacteriales</taxon>
        <taxon>Gordoniaceae</taxon>
        <taxon>Gordonia</taxon>
    </lineage>
</organism>
<dbReference type="Proteomes" id="UP000234662">
    <property type="component" value="Unassembled WGS sequence"/>
</dbReference>
<evidence type="ECO:0000256" key="2">
    <source>
        <dbReference type="PROSITE-ProRule" id="PRU00335"/>
    </source>
</evidence>
<dbReference type="SUPFAM" id="SSF48498">
    <property type="entry name" value="Tetracyclin repressor-like, C-terminal domain"/>
    <property type="match status" value="1"/>
</dbReference>
<dbReference type="InterPro" id="IPR009057">
    <property type="entry name" value="Homeodomain-like_sf"/>
</dbReference>
<dbReference type="InterPro" id="IPR050109">
    <property type="entry name" value="HTH-type_TetR-like_transc_reg"/>
</dbReference>
<feature type="domain" description="HTH tetR-type" evidence="3">
    <location>
        <begin position="11"/>
        <end position="71"/>
    </location>
</feature>
<dbReference type="PRINTS" id="PR00455">
    <property type="entry name" value="HTHTETR"/>
</dbReference>
<dbReference type="GO" id="GO:0003700">
    <property type="term" value="F:DNA-binding transcription factor activity"/>
    <property type="evidence" value="ECO:0007669"/>
    <property type="project" value="TreeGrafter"/>
</dbReference>
<proteinExistence type="predicted"/>
<feature type="DNA-binding region" description="H-T-H motif" evidence="2">
    <location>
        <begin position="34"/>
        <end position="53"/>
    </location>
</feature>
<dbReference type="GO" id="GO:0000976">
    <property type="term" value="F:transcription cis-regulatory region binding"/>
    <property type="evidence" value="ECO:0007669"/>
    <property type="project" value="TreeGrafter"/>
</dbReference>
<name>A0A2I1R9X5_9ACTN</name>
<dbReference type="PANTHER" id="PTHR30055:SF237">
    <property type="entry name" value="TRANSCRIPTIONAL REPRESSOR MCE3R"/>
    <property type="match status" value="1"/>
</dbReference>
<comment type="caution">
    <text evidence="4">The sequence shown here is derived from an EMBL/GenBank/DDBJ whole genome shotgun (WGS) entry which is preliminary data.</text>
</comment>
<dbReference type="InterPro" id="IPR001647">
    <property type="entry name" value="HTH_TetR"/>
</dbReference>
<dbReference type="SUPFAM" id="SSF46689">
    <property type="entry name" value="Homeodomain-like"/>
    <property type="match status" value="1"/>
</dbReference>
<dbReference type="AlphaFoldDB" id="A0A2I1R9X5"/>
<evidence type="ECO:0000256" key="1">
    <source>
        <dbReference type="ARBA" id="ARBA00023125"/>
    </source>
</evidence>
<accession>A0A2I1R9X5</accession>
<dbReference type="Pfam" id="PF17932">
    <property type="entry name" value="TetR_C_24"/>
    <property type="match status" value="1"/>
</dbReference>
<dbReference type="InterPro" id="IPR041490">
    <property type="entry name" value="KstR2_TetR_C"/>
</dbReference>
<dbReference type="PANTHER" id="PTHR30055">
    <property type="entry name" value="HTH-TYPE TRANSCRIPTIONAL REGULATOR RUTR"/>
    <property type="match status" value="1"/>
</dbReference>
<protein>
    <submittedName>
        <fullName evidence="4">TetR family transcriptional regulator</fullName>
    </submittedName>
</protein>
<evidence type="ECO:0000313" key="5">
    <source>
        <dbReference type="Proteomes" id="UP000234662"/>
    </source>
</evidence>
<keyword evidence="1 2" id="KW-0238">DNA-binding</keyword>
<sequence>MNTRSPSTTTTASRDRILDAALEEFFISGFHGSTMRTIGNRAGCSAANVYNHFENKSDLLVEILRTASDEQFTATRNAIRRAGKDPAAQWRAAVGAHALFAAQRPRECLVANTELRYLGEIDRKRVVGSRDAQEDQFIAIAEAAVELGIFHVDRVHQAVTAVLLMCAGIPVWFRADGPRSAEQIAADYAEYALNLVGFRQTP</sequence>
<evidence type="ECO:0000259" key="3">
    <source>
        <dbReference type="PROSITE" id="PS50977"/>
    </source>
</evidence>
<dbReference type="Gene3D" id="1.10.357.10">
    <property type="entry name" value="Tetracycline Repressor, domain 2"/>
    <property type="match status" value="1"/>
</dbReference>
<evidence type="ECO:0000313" key="4">
    <source>
        <dbReference type="EMBL" id="PKZ65948.1"/>
    </source>
</evidence>
<dbReference type="Pfam" id="PF00440">
    <property type="entry name" value="TetR_N"/>
    <property type="match status" value="1"/>
</dbReference>
<reference evidence="4 5" key="1">
    <citation type="submission" date="2017-12" db="EMBL/GenBank/DDBJ databases">
        <title>Phylogenetic diversity of female urinary microbiome.</title>
        <authorList>
            <person name="Thomas-White K."/>
            <person name="Wolfe A.J."/>
        </authorList>
    </citation>
    <scope>NUCLEOTIDE SEQUENCE [LARGE SCALE GENOMIC DNA]</scope>
    <source>
        <strain evidence="4 5">UMB0777</strain>
    </source>
</reference>
<dbReference type="PROSITE" id="PS50977">
    <property type="entry name" value="HTH_TETR_2"/>
    <property type="match status" value="1"/>
</dbReference>